<dbReference type="SUPFAM" id="SSF81324">
    <property type="entry name" value="Voltage-gated potassium channels"/>
    <property type="match status" value="3"/>
</dbReference>
<feature type="transmembrane region" description="Helical" evidence="18">
    <location>
        <begin position="1453"/>
        <end position="1473"/>
    </location>
</feature>
<evidence type="ECO:0000313" key="21">
    <source>
        <dbReference type="Proteomes" id="UP001378960"/>
    </source>
</evidence>
<keyword evidence="10 18" id="KW-1133">Transmembrane helix</keyword>
<keyword evidence="4" id="KW-0597">Phosphoprotein</keyword>
<dbReference type="Gene3D" id="1.10.287.70">
    <property type="match status" value="4"/>
</dbReference>
<feature type="compositionally biased region" description="Polar residues" evidence="17">
    <location>
        <begin position="151"/>
        <end position="163"/>
    </location>
</feature>
<evidence type="ECO:0000256" key="3">
    <source>
        <dbReference type="ARBA" id="ARBA00022475"/>
    </source>
</evidence>
<dbReference type="Proteomes" id="UP001378960">
    <property type="component" value="Unassembled WGS sequence"/>
</dbReference>
<feature type="transmembrane region" description="Helical" evidence="18">
    <location>
        <begin position="356"/>
        <end position="373"/>
    </location>
</feature>
<feature type="transmembrane region" description="Helical" evidence="18">
    <location>
        <begin position="519"/>
        <end position="537"/>
    </location>
</feature>
<dbReference type="GO" id="GO:0098703">
    <property type="term" value="P:calcium ion import across plasma membrane"/>
    <property type="evidence" value="ECO:0007669"/>
    <property type="project" value="TreeGrafter"/>
</dbReference>
<dbReference type="EMBL" id="BTGB01000004">
    <property type="protein sequence ID" value="GMM46568.1"/>
    <property type="molecule type" value="Genomic_DNA"/>
</dbReference>
<keyword evidence="7 18" id="KW-0812">Transmembrane</keyword>
<comment type="similarity">
    <text evidence="15">Belongs to the calcium channel alpha-1 subunit (TC 1.A.1.11) family.</text>
</comment>
<evidence type="ECO:0000313" key="20">
    <source>
        <dbReference type="EMBL" id="GMM46568.1"/>
    </source>
</evidence>
<organism evidence="20 21">
    <name type="scientific">Pichia kluyveri</name>
    <name type="common">Yeast</name>
    <dbReference type="NCBI Taxonomy" id="36015"/>
    <lineage>
        <taxon>Eukaryota</taxon>
        <taxon>Fungi</taxon>
        <taxon>Dikarya</taxon>
        <taxon>Ascomycota</taxon>
        <taxon>Saccharomycotina</taxon>
        <taxon>Pichiomycetes</taxon>
        <taxon>Pichiales</taxon>
        <taxon>Pichiaceae</taxon>
        <taxon>Pichia</taxon>
    </lineage>
</organism>
<dbReference type="InterPro" id="IPR011992">
    <property type="entry name" value="EF-hand-dom_pair"/>
</dbReference>
<comment type="caution">
    <text evidence="20">The sequence shown here is derived from an EMBL/GenBank/DDBJ whole genome shotgun (WGS) entry which is preliminary data.</text>
</comment>
<evidence type="ECO:0000256" key="14">
    <source>
        <dbReference type="ARBA" id="ARBA00023303"/>
    </source>
</evidence>
<feature type="transmembrane region" description="Helical" evidence="18">
    <location>
        <begin position="1101"/>
        <end position="1121"/>
    </location>
</feature>
<evidence type="ECO:0000256" key="17">
    <source>
        <dbReference type="SAM" id="MobiDB-lite"/>
    </source>
</evidence>
<dbReference type="GO" id="GO:0005509">
    <property type="term" value="F:calcium ion binding"/>
    <property type="evidence" value="ECO:0007669"/>
    <property type="project" value="InterPro"/>
</dbReference>
<dbReference type="InterPro" id="IPR005821">
    <property type="entry name" value="Ion_trans_dom"/>
</dbReference>
<feature type="region of interest" description="Disordered" evidence="17">
    <location>
        <begin position="1"/>
        <end position="63"/>
    </location>
</feature>
<evidence type="ECO:0000256" key="12">
    <source>
        <dbReference type="ARBA" id="ARBA00023136"/>
    </source>
</evidence>
<dbReference type="PANTHER" id="PTHR45628:SF7">
    <property type="entry name" value="VOLTAGE-DEPENDENT CALCIUM CHANNEL TYPE A SUBUNIT ALPHA-1"/>
    <property type="match status" value="1"/>
</dbReference>
<dbReference type="SUPFAM" id="SSF47473">
    <property type="entry name" value="EF-hand"/>
    <property type="match status" value="1"/>
</dbReference>
<gene>
    <name evidence="20" type="ORF">DAPK24_031430</name>
</gene>
<keyword evidence="3" id="KW-1003">Cell membrane</keyword>
<evidence type="ECO:0000256" key="10">
    <source>
        <dbReference type="ARBA" id="ARBA00022989"/>
    </source>
</evidence>
<dbReference type="InterPro" id="IPR027359">
    <property type="entry name" value="Volt_channel_dom_sf"/>
</dbReference>
<evidence type="ECO:0000256" key="2">
    <source>
        <dbReference type="ARBA" id="ARBA00022448"/>
    </source>
</evidence>
<feature type="transmembrane region" description="Helical" evidence="18">
    <location>
        <begin position="1062"/>
        <end position="1081"/>
    </location>
</feature>
<comment type="subcellular location">
    <subcellularLocation>
        <location evidence="1">Cell membrane</location>
        <topology evidence="1">Multi-pass membrane protein</topology>
    </subcellularLocation>
</comment>
<evidence type="ECO:0000256" key="1">
    <source>
        <dbReference type="ARBA" id="ARBA00004651"/>
    </source>
</evidence>
<feature type="transmembrane region" description="Helical" evidence="18">
    <location>
        <begin position="1508"/>
        <end position="1534"/>
    </location>
</feature>
<feature type="transmembrane region" description="Helical" evidence="18">
    <location>
        <begin position="603"/>
        <end position="620"/>
    </location>
</feature>
<accession>A0AAV5R5S7</accession>
<dbReference type="InterPro" id="IPR002048">
    <property type="entry name" value="EF_hand_dom"/>
</dbReference>
<keyword evidence="5" id="KW-0109">Calcium transport</keyword>
<keyword evidence="6" id="KW-0107">Calcium channel</keyword>
<feature type="transmembrane region" description="Helical" evidence="18">
    <location>
        <begin position="640"/>
        <end position="659"/>
    </location>
</feature>
<keyword evidence="11" id="KW-0406">Ion transport</keyword>
<dbReference type="PROSITE" id="PS50222">
    <property type="entry name" value="EF_HAND_2"/>
    <property type="match status" value="1"/>
</dbReference>
<dbReference type="InterPro" id="IPR050599">
    <property type="entry name" value="VDCC_alpha-1_subunit"/>
</dbReference>
<evidence type="ECO:0000256" key="15">
    <source>
        <dbReference type="ARBA" id="ARBA00061395"/>
    </source>
</evidence>
<feature type="transmembrane region" description="Helical" evidence="18">
    <location>
        <begin position="543"/>
        <end position="568"/>
    </location>
</feature>
<evidence type="ECO:0000256" key="11">
    <source>
        <dbReference type="ARBA" id="ARBA00023065"/>
    </source>
</evidence>
<dbReference type="PANTHER" id="PTHR45628">
    <property type="entry name" value="VOLTAGE-DEPENDENT CALCIUM CHANNEL TYPE A SUBUNIT ALPHA-1"/>
    <property type="match status" value="1"/>
</dbReference>
<evidence type="ECO:0000259" key="19">
    <source>
        <dbReference type="PROSITE" id="PS50222"/>
    </source>
</evidence>
<reference evidence="20 21" key="1">
    <citation type="journal article" date="2023" name="Elife">
        <title>Identification of key yeast species and microbe-microbe interactions impacting larval growth of Drosophila in the wild.</title>
        <authorList>
            <person name="Mure A."/>
            <person name="Sugiura Y."/>
            <person name="Maeda R."/>
            <person name="Honda K."/>
            <person name="Sakurai N."/>
            <person name="Takahashi Y."/>
            <person name="Watada M."/>
            <person name="Katoh T."/>
            <person name="Gotoh A."/>
            <person name="Gotoh Y."/>
            <person name="Taniguchi I."/>
            <person name="Nakamura K."/>
            <person name="Hayashi T."/>
            <person name="Katayama T."/>
            <person name="Uemura T."/>
            <person name="Hattori Y."/>
        </authorList>
    </citation>
    <scope>NUCLEOTIDE SEQUENCE [LARGE SCALE GENOMIC DNA]</scope>
    <source>
        <strain evidence="20 21">PK-24</strain>
    </source>
</reference>
<feature type="transmembrane region" description="Helical" evidence="18">
    <location>
        <begin position="699"/>
        <end position="717"/>
    </location>
</feature>
<sequence length="1965" mass="226935">MDIPPRILLTAPTDRSGSISLRSRNNSNVSNISSSFSNNSSNDALNINNNNNNNNSISTNLNSTDDDNYDDDDFHDDLSLWMPTNDDNHSSNAASISNNLSAEFSNMSLSNPDAVSLLLIPNDSNNISNNTTYNNNNFNNQNISSSSLNTDSPYTSPSSNQPQFDKNKLLLGKTLKFFSPKSKLRLFCHKILSFKYTHIFLTILLLIQIGLLSYQHWKFENGYVFAKGYNWVDWILVVFYIIYTVEMFMKIVAYGLFQFPKDIPDDLLDQLSDKSSNIDPNIDIIDDYFSDSSDSIDVTSVIIPNIPFINSNNDTNSEPSTLKNSILNMIPNRRKHKLSHYLIPPYLRTDWNRLDFVSIISFWVSFFIAFKFADSAKAQIFRSLMCLRILHILSLSSFSRRILANLKNAAYQSKDIWIFLICFWILLSIIGVESFKSSFRRHCVWENPNNSTDTFLHEFQFCGSWLDENKNPMPYLLPNGESSFTTKGYTCPVNSKCISGENPYNGRVSFDNIVQSMQSVFVIISANTFTDLMYYTMDSDSMAAALFYIISIFILVVWLLNLFIAVIIHSYRENLQSKKNSLLNKYKTKYEDFVSNSKYLKHLIKFEIIPVTLIIVWFCYSCTKTRQNGVLNSSYYTADLIVSSLLMLEIVFRFTFFIIEKNPQVFFYSIFNLTDLSIAIFSFVLSLPPVYKSLSSVNNGWLSIFGILRFYRVIHFIKPLRNAWMLALKKFKPFMQLVVFGMILLYLVSIILARLVEGVVPVDEMSDNPWIMYNLPNTIVSLFIITTTENWSDILYTVEAYSTSTFNTICIATALIFWFILSNTVLMGIFIAIITGSLELPETEKKLNQIKQFVRSCIDKIQNNNNTDGLFDLMKNNFDRNVESQQAMFFLNKLNENLVMNGYDKININDYIKERNDDRKFSKKFKLFRYRLREALYINDLFTFLKSTKNEFNLVYLKLLGRPIPKELIDNTPPAESIPLDPFENINEVLDEDPQDEIDRELQNLNSRKSVLRKVREWVKSDQNVDRSLLIFTNNNPIRRFCQLLTTPVKPRIEGKQPSPKLLYFFNVFMFLASVVVVVLACYETPLYRKVNSFDDLKNNWMIVPDIVFMVIFTIEFVIKIIADGWVFGERSYFKSVWNLLDFIVLTSFWITVSSTINNNYSSVITFGALKALRAFRLLTITNESQMVFHFAVVSAFFKIFSAAFVSLSLLLPFALWGLNIFSNELSHCIDGESALGECVLEYENEVFNWNILSPNYIDTPYLQFDDFGDSAQTLFEILSLEGWVDLLGDVMNIGDYGEQPHTFQSPGNGIFVIIFIFCATIFIINLFIAIIINNYTLQTGTAFLNNEQYGWYEIKKVLSKVRPSRRRDDGKMSDFQIKLSKIVTAKRGKWAKCMNVVLLCHFAILLSESYPDLRNGLMIRNVLYLVTSFTLLVHSSLVQYCSGFKVYYSNKFNIATTIILISSVIMSCISLKYTLQNIYYNIYKVFLVSVLILIIPQSDALNQLIKYGSASLFSLMTLLYTWLVLFLVFAIALNQLFGMTKLGPNTTGNLNARTVTKAMIMLFRNSFGEGWNYIARDFMIGSPDCFAGGFGNSDCGNSALAMFLFFVWNILSMYIFLNILISVVINNFSYVYHGSGPHKLITRDEIRKFKKAWNELDITGSGFIYENDLLKFLHSLDGVLSYHVYPSGLSLQKISNEVLFKYNDYNGYDFKIDLEKLNDILSLINFAEIRKRRRRYDKMIFELLQAATVLKFGDAAPVRKIPFKDAILIIGYYSRFDDSTCLNLEDFLKHSTKIREINREIRKTKVLASIKTTFTRLRYKYFVEKCDIFNQIKNAPNAVEREKIKQKFRNSLKGADISMDKLLENFNNNNDEEGIMLDNNPFFNNNLYRVMSQSSRNPFSDVYETRKRNSLLNETEHRIVVEDDDDEDDDSDKEKKKGHQVKEAVYNYDNEEDGDDDFIKRKHL</sequence>
<keyword evidence="12 18" id="KW-0472">Membrane</keyword>
<evidence type="ECO:0000256" key="5">
    <source>
        <dbReference type="ARBA" id="ARBA00022568"/>
    </source>
</evidence>
<evidence type="ECO:0000256" key="18">
    <source>
        <dbReference type="SAM" id="Phobius"/>
    </source>
</evidence>
<name>A0AAV5R5S7_PICKL</name>
<dbReference type="Pfam" id="PF00520">
    <property type="entry name" value="Ion_trans"/>
    <property type="match status" value="5"/>
</dbReference>
<keyword evidence="13" id="KW-0325">Glycoprotein</keyword>
<feature type="region of interest" description="Disordered" evidence="17">
    <location>
        <begin position="131"/>
        <end position="163"/>
    </location>
</feature>
<feature type="transmembrane region" description="Helical" evidence="18">
    <location>
        <begin position="1601"/>
        <end position="1626"/>
    </location>
</feature>
<feature type="compositionally biased region" description="Low complexity" evidence="17">
    <location>
        <begin position="131"/>
        <end position="150"/>
    </location>
</feature>
<feature type="transmembrane region" description="Helical" evidence="18">
    <location>
        <begin position="1188"/>
        <end position="1217"/>
    </location>
</feature>
<feature type="transmembrane region" description="Helical" evidence="18">
    <location>
        <begin position="1479"/>
        <end position="1496"/>
    </location>
</feature>
<feature type="transmembrane region" description="Helical" evidence="18">
    <location>
        <begin position="196"/>
        <end position="214"/>
    </location>
</feature>
<feature type="transmembrane region" description="Helical" evidence="18">
    <location>
        <begin position="815"/>
        <end position="838"/>
    </location>
</feature>
<feature type="transmembrane region" description="Helical" evidence="18">
    <location>
        <begin position="1311"/>
        <end position="1333"/>
    </location>
</feature>
<feature type="domain" description="EF-hand" evidence="19">
    <location>
        <begin position="1645"/>
        <end position="1680"/>
    </location>
</feature>
<feature type="compositionally biased region" description="Low complexity" evidence="17">
    <location>
        <begin position="15"/>
        <end position="63"/>
    </location>
</feature>
<feature type="transmembrane region" description="Helical" evidence="18">
    <location>
        <begin position="737"/>
        <end position="756"/>
    </location>
</feature>
<dbReference type="GO" id="GO:0008331">
    <property type="term" value="F:high voltage-gated calcium channel activity"/>
    <property type="evidence" value="ECO:0007669"/>
    <property type="project" value="TreeGrafter"/>
</dbReference>
<keyword evidence="8" id="KW-0106">Calcium</keyword>
<keyword evidence="9" id="KW-0851">Voltage-gated channel</keyword>
<feature type="transmembrane region" description="Helical" evidence="18">
    <location>
        <begin position="1423"/>
        <end position="1441"/>
    </location>
</feature>
<evidence type="ECO:0000256" key="8">
    <source>
        <dbReference type="ARBA" id="ARBA00022837"/>
    </source>
</evidence>
<evidence type="ECO:0000256" key="6">
    <source>
        <dbReference type="ARBA" id="ARBA00022673"/>
    </source>
</evidence>
<evidence type="ECO:0000256" key="4">
    <source>
        <dbReference type="ARBA" id="ARBA00022553"/>
    </source>
</evidence>
<dbReference type="Gene3D" id="1.20.120.350">
    <property type="entry name" value="Voltage-gated potassium channels. Chain C"/>
    <property type="match status" value="3"/>
</dbReference>
<feature type="transmembrane region" description="Helical" evidence="18">
    <location>
        <begin position="666"/>
        <end position="687"/>
    </location>
</feature>
<feature type="transmembrane region" description="Helical" evidence="18">
    <location>
        <begin position="234"/>
        <end position="257"/>
    </location>
</feature>
<feature type="region of interest" description="Disordered" evidence="17">
    <location>
        <begin position="1919"/>
        <end position="1965"/>
    </location>
</feature>
<keyword evidence="2" id="KW-0813">Transport</keyword>
<protein>
    <recommendedName>
        <fullName evidence="16">Calcium-channel protein CCH1</fullName>
    </recommendedName>
</protein>
<keyword evidence="14" id="KW-0407">Ion channel</keyword>
<evidence type="ECO:0000256" key="7">
    <source>
        <dbReference type="ARBA" id="ARBA00022692"/>
    </source>
</evidence>
<proteinExistence type="inferred from homology"/>
<evidence type="ECO:0000256" key="16">
    <source>
        <dbReference type="ARBA" id="ARBA00067459"/>
    </source>
</evidence>
<dbReference type="FunFam" id="1.10.287.70:FF:000093">
    <property type="entry name" value="Calcium channel subunit Cch1"/>
    <property type="match status" value="1"/>
</dbReference>
<evidence type="ECO:0000256" key="13">
    <source>
        <dbReference type="ARBA" id="ARBA00023180"/>
    </source>
</evidence>
<feature type="transmembrane region" description="Helical" evidence="18">
    <location>
        <begin position="416"/>
        <end position="432"/>
    </location>
</feature>
<keyword evidence="21" id="KW-1185">Reference proteome</keyword>
<dbReference type="GO" id="GO:0005891">
    <property type="term" value="C:voltage-gated calcium channel complex"/>
    <property type="evidence" value="ECO:0007669"/>
    <property type="project" value="TreeGrafter"/>
</dbReference>
<evidence type="ECO:0000256" key="9">
    <source>
        <dbReference type="ARBA" id="ARBA00022882"/>
    </source>
</evidence>
<feature type="compositionally biased region" description="Acidic residues" evidence="17">
    <location>
        <begin position="1923"/>
        <end position="1932"/>
    </location>
</feature>